<dbReference type="Pfam" id="PF20434">
    <property type="entry name" value="BD-FAE"/>
    <property type="match status" value="1"/>
</dbReference>
<dbReference type="PROSITE" id="PS51257">
    <property type="entry name" value="PROKAR_LIPOPROTEIN"/>
    <property type="match status" value="1"/>
</dbReference>
<dbReference type="RefSeq" id="WP_011585257.1">
    <property type="nucleotide sequence ID" value="NC_008255.1"/>
</dbReference>
<dbReference type="Proteomes" id="UP000001822">
    <property type="component" value="Chromosome"/>
</dbReference>
<dbReference type="OrthoDB" id="9777975at2"/>
<evidence type="ECO:0000256" key="1">
    <source>
        <dbReference type="ARBA" id="ARBA00022801"/>
    </source>
</evidence>
<accession>A0A6N4SRX0</accession>
<evidence type="ECO:0000313" key="4">
    <source>
        <dbReference type="Proteomes" id="UP000001822"/>
    </source>
</evidence>
<dbReference type="SUPFAM" id="SSF53474">
    <property type="entry name" value="alpha/beta-Hydrolases"/>
    <property type="match status" value="1"/>
</dbReference>
<dbReference type="InterPro" id="IPR050300">
    <property type="entry name" value="GDXG_lipolytic_enzyme"/>
</dbReference>
<dbReference type="InterPro" id="IPR029058">
    <property type="entry name" value="AB_hydrolase_fold"/>
</dbReference>
<reference evidence="3 4" key="1">
    <citation type="journal article" date="2007" name="Appl. Environ. Microbiol.">
        <title>Genome sequence of the cellulolytic gliding bacterium Cytophaga hutchinsonii.</title>
        <authorList>
            <person name="Xie G."/>
            <person name="Bruce D.C."/>
            <person name="Challacombe J.F."/>
            <person name="Chertkov O."/>
            <person name="Detter J.C."/>
            <person name="Gilna P."/>
            <person name="Han C.S."/>
            <person name="Lucas S."/>
            <person name="Misra M."/>
            <person name="Myers G.L."/>
            <person name="Richardson P."/>
            <person name="Tapia R."/>
            <person name="Thayer N."/>
            <person name="Thompson L.S."/>
            <person name="Brettin T.S."/>
            <person name="Henrissat B."/>
            <person name="Wilson D.B."/>
            <person name="McBride M.J."/>
        </authorList>
    </citation>
    <scope>NUCLEOTIDE SEQUENCE [LARGE SCALE GENOMIC DNA]</scope>
    <source>
        <strain evidence="4">ATCC 33406 / DSM 1761 / CIP 103989 / NBRC 15051 / NCIMB 9469 / D465</strain>
    </source>
</reference>
<feature type="domain" description="BD-FAE-like" evidence="2">
    <location>
        <begin position="66"/>
        <end position="190"/>
    </location>
</feature>
<dbReference type="KEGG" id="chu:CHU_1874"/>
<dbReference type="GO" id="GO:0016787">
    <property type="term" value="F:hydrolase activity"/>
    <property type="evidence" value="ECO:0007669"/>
    <property type="project" value="UniProtKB-KW"/>
</dbReference>
<dbReference type="EMBL" id="CP000383">
    <property type="protein sequence ID" value="ABG59140.1"/>
    <property type="molecule type" value="Genomic_DNA"/>
</dbReference>
<keyword evidence="4" id="KW-1185">Reference proteome</keyword>
<dbReference type="InterPro" id="IPR049492">
    <property type="entry name" value="BD-FAE-like_dom"/>
</dbReference>
<proteinExistence type="predicted"/>
<protein>
    <submittedName>
        <fullName evidence="3">Acetyl esterase/ sugar hydrolase</fullName>
    </submittedName>
</protein>
<dbReference type="Gene3D" id="3.40.50.1820">
    <property type="entry name" value="alpha/beta hydrolase"/>
    <property type="match status" value="1"/>
</dbReference>
<sequence>MKNKIECLLLSFLLLIILSCTKNYSKQEETPKPTESKANLRVSNAVIYEGNYKNNDSLDNTFFIRYYPDAQTKRPLIIAIHGGGFTQRDKTDYNLPATAQLINSNQSVNVLTAADLDNNGFAYASINYTLLADGKNVTVKQCLQDGKTFFDYIRTHADEYNIDKNKIILLGDSGGAEISLWIGLQSEKNGGAVKGIVALNPQASMNILKWNDEVFAPYNASDVLLNQYIEWGQTKVDKRLLRMYGTKDNAQINAYSLENKLHLLDLIDSSDPELYMACGAPRKDAVHAPYHILALKQKSQNRGHSAKINFIDGNPPYYSTYWNPSPETVIHFCVRKCQ</sequence>
<gene>
    <name evidence="3" type="primary">yeeB</name>
    <name evidence="3" type="ordered locus">CHU_1874</name>
</gene>
<keyword evidence="1 3" id="KW-0378">Hydrolase</keyword>
<name>A0A6N4SRX0_CYTH3</name>
<dbReference type="PANTHER" id="PTHR48081">
    <property type="entry name" value="AB HYDROLASE SUPERFAMILY PROTEIN C4A8.06C"/>
    <property type="match status" value="1"/>
</dbReference>
<evidence type="ECO:0000313" key="3">
    <source>
        <dbReference type="EMBL" id="ABG59140.1"/>
    </source>
</evidence>
<dbReference type="AlphaFoldDB" id="A0A6N4SRX0"/>
<organism evidence="3 4">
    <name type="scientific">Cytophaga hutchinsonii (strain ATCC 33406 / DSM 1761 / CIP 103989 / NBRC 15051 / NCIMB 9469 / D465)</name>
    <dbReference type="NCBI Taxonomy" id="269798"/>
    <lineage>
        <taxon>Bacteria</taxon>
        <taxon>Pseudomonadati</taxon>
        <taxon>Bacteroidota</taxon>
        <taxon>Cytophagia</taxon>
        <taxon>Cytophagales</taxon>
        <taxon>Cytophagaceae</taxon>
        <taxon>Cytophaga</taxon>
    </lineage>
</organism>
<evidence type="ECO:0000259" key="2">
    <source>
        <dbReference type="Pfam" id="PF20434"/>
    </source>
</evidence>